<gene>
    <name evidence="4" type="ORF">SAMN05444358_11448</name>
</gene>
<evidence type="ECO:0000256" key="2">
    <source>
        <dbReference type="ARBA" id="ARBA00022801"/>
    </source>
</evidence>
<protein>
    <submittedName>
        <fullName evidence="4">8-oxo-dGTP diphosphatase</fullName>
    </submittedName>
</protein>
<dbReference type="RefSeq" id="WP_074739326.1">
    <property type="nucleotide sequence ID" value="NZ_FNNP01000014.1"/>
</dbReference>
<dbReference type="OrthoDB" id="289720at2"/>
<dbReference type="InterPro" id="IPR020084">
    <property type="entry name" value="NUDIX_hydrolase_CS"/>
</dbReference>
<dbReference type="SUPFAM" id="SSF55811">
    <property type="entry name" value="Nudix"/>
    <property type="match status" value="1"/>
</dbReference>
<comment type="cofactor">
    <cofactor evidence="1">
        <name>Mg(2+)</name>
        <dbReference type="ChEBI" id="CHEBI:18420"/>
    </cofactor>
</comment>
<accession>A0A1H3FFQ4</accession>
<dbReference type="InterPro" id="IPR015797">
    <property type="entry name" value="NUDIX_hydrolase-like_dom_sf"/>
</dbReference>
<name>A0A1H3FFQ4_9RHOB</name>
<sequence length="132" mass="14980">MDFTGAKTALFLRDALVVIQRDENTDIPFPRHLDFPGGGKNPGETPIECALREALEEVGLCLCATDLIWSRQYGQSWFFVAMRPSEDVGLIRFGDEGQGWRLMHPQDYLTNSLAIPSFVNRLRDYLSEMGRL</sequence>
<dbReference type="STRING" id="985054.SAMN05444358_11448"/>
<evidence type="ECO:0000313" key="5">
    <source>
        <dbReference type="Proteomes" id="UP000183400"/>
    </source>
</evidence>
<dbReference type="PROSITE" id="PS51462">
    <property type="entry name" value="NUDIX"/>
    <property type="match status" value="1"/>
</dbReference>
<dbReference type="GO" id="GO:0016787">
    <property type="term" value="F:hydrolase activity"/>
    <property type="evidence" value="ECO:0007669"/>
    <property type="project" value="UniProtKB-KW"/>
</dbReference>
<evidence type="ECO:0000313" key="4">
    <source>
        <dbReference type="EMBL" id="SDX88974.1"/>
    </source>
</evidence>
<dbReference type="Pfam" id="PF00293">
    <property type="entry name" value="NUDIX"/>
    <property type="match status" value="1"/>
</dbReference>
<dbReference type="Proteomes" id="UP000183400">
    <property type="component" value="Unassembled WGS sequence"/>
</dbReference>
<feature type="domain" description="Nudix hydrolase" evidence="3">
    <location>
        <begin position="1"/>
        <end position="126"/>
    </location>
</feature>
<keyword evidence="5" id="KW-1185">Reference proteome</keyword>
<dbReference type="InterPro" id="IPR000086">
    <property type="entry name" value="NUDIX_hydrolase_dom"/>
</dbReference>
<keyword evidence="2" id="KW-0378">Hydrolase</keyword>
<dbReference type="EMBL" id="FNNP01000014">
    <property type="protein sequence ID" value="SDX88974.1"/>
    <property type="molecule type" value="Genomic_DNA"/>
</dbReference>
<dbReference type="Gene3D" id="3.90.79.10">
    <property type="entry name" value="Nucleoside Triphosphate Pyrophosphohydrolase"/>
    <property type="match status" value="1"/>
</dbReference>
<dbReference type="PROSITE" id="PS00893">
    <property type="entry name" value="NUDIX_BOX"/>
    <property type="match status" value="1"/>
</dbReference>
<evidence type="ECO:0000259" key="3">
    <source>
        <dbReference type="PROSITE" id="PS51462"/>
    </source>
</evidence>
<organism evidence="4 5">
    <name type="scientific">Ruegeria halocynthiae</name>
    <dbReference type="NCBI Taxonomy" id="985054"/>
    <lineage>
        <taxon>Bacteria</taxon>
        <taxon>Pseudomonadati</taxon>
        <taxon>Pseudomonadota</taxon>
        <taxon>Alphaproteobacteria</taxon>
        <taxon>Rhodobacterales</taxon>
        <taxon>Roseobacteraceae</taxon>
        <taxon>Ruegeria</taxon>
    </lineage>
</organism>
<evidence type="ECO:0000256" key="1">
    <source>
        <dbReference type="ARBA" id="ARBA00001946"/>
    </source>
</evidence>
<dbReference type="AlphaFoldDB" id="A0A1H3FFQ4"/>
<reference evidence="5" key="1">
    <citation type="submission" date="2016-10" db="EMBL/GenBank/DDBJ databases">
        <authorList>
            <person name="Varghese N."/>
            <person name="Submissions S."/>
        </authorList>
    </citation>
    <scope>NUCLEOTIDE SEQUENCE [LARGE SCALE GENOMIC DNA]</scope>
    <source>
        <strain evidence="5">DSM 27839</strain>
    </source>
</reference>
<proteinExistence type="predicted"/>